<reference evidence="1 2" key="1">
    <citation type="journal article" date="2015" name="Nature">
        <title>rRNA introns, odd ribosomes, and small enigmatic genomes across a large radiation of phyla.</title>
        <authorList>
            <person name="Brown C.T."/>
            <person name="Hug L.A."/>
            <person name="Thomas B.C."/>
            <person name="Sharon I."/>
            <person name="Castelle C.J."/>
            <person name="Singh A."/>
            <person name="Wilkins M.J."/>
            <person name="Williams K.H."/>
            <person name="Banfield J.F."/>
        </authorList>
    </citation>
    <scope>NUCLEOTIDE SEQUENCE [LARGE SCALE GENOMIC DNA]</scope>
</reference>
<dbReference type="EMBL" id="LBWB01000015">
    <property type="protein sequence ID" value="KKR00221.1"/>
    <property type="molecule type" value="Genomic_DNA"/>
</dbReference>
<protein>
    <submittedName>
        <fullName evidence="1">Uncharacterized protein</fullName>
    </submittedName>
</protein>
<dbReference type="Proteomes" id="UP000033881">
    <property type="component" value="Unassembled WGS sequence"/>
</dbReference>
<proteinExistence type="predicted"/>
<organism evidence="1 2">
    <name type="scientific">Candidatus Woesebacteria bacterium GW2011_GWB1_39_12</name>
    <dbReference type="NCBI Taxonomy" id="1618574"/>
    <lineage>
        <taxon>Bacteria</taxon>
        <taxon>Candidatus Woeseibacteriota</taxon>
    </lineage>
</organism>
<sequence>MGSFCRQSDCEKFVDVFPELKEELVCPDWYEAVFLKKTGLLQGPVFDPESICSLDDVVRDVTEQISDTPLCGVLQAMEIYKRLVATGLFE</sequence>
<gene>
    <name evidence="1" type="ORF">UT24_C0015G0029</name>
</gene>
<comment type="caution">
    <text evidence="1">The sequence shown here is derived from an EMBL/GenBank/DDBJ whole genome shotgun (WGS) entry which is preliminary data.</text>
</comment>
<dbReference type="AlphaFoldDB" id="A0A0G0MIN6"/>
<accession>A0A0G0MIN6</accession>
<name>A0A0G0MIN6_9BACT</name>
<evidence type="ECO:0000313" key="2">
    <source>
        <dbReference type="Proteomes" id="UP000033881"/>
    </source>
</evidence>
<evidence type="ECO:0000313" key="1">
    <source>
        <dbReference type="EMBL" id="KKR00221.1"/>
    </source>
</evidence>